<protein>
    <recommendedName>
        <fullName evidence="2">DNA polymerase III subunit delta</fullName>
        <ecNumber evidence="1">2.7.7.7</ecNumber>
    </recommendedName>
</protein>
<keyword evidence="6" id="KW-0239">DNA-directed DNA polymerase</keyword>
<dbReference type="GO" id="GO:0003887">
    <property type="term" value="F:DNA-directed DNA polymerase activity"/>
    <property type="evidence" value="ECO:0007669"/>
    <property type="project" value="UniProtKB-KW"/>
</dbReference>
<comment type="catalytic activity">
    <reaction evidence="8">
        <text>DNA(n) + a 2'-deoxyribonucleoside 5'-triphosphate = DNA(n+1) + diphosphate</text>
        <dbReference type="Rhea" id="RHEA:22508"/>
        <dbReference type="Rhea" id="RHEA-COMP:17339"/>
        <dbReference type="Rhea" id="RHEA-COMP:17340"/>
        <dbReference type="ChEBI" id="CHEBI:33019"/>
        <dbReference type="ChEBI" id="CHEBI:61560"/>
        <dbReference type="ChEBI" id="CHEBI:173112"/>
        <dbReference type="EC" id="2.7.7.7"/>
    </reaction>
</comment>
<comment type="caution">
    <text evidence="10">The sequence shown here is derived from an EMBL/GenBank/DDBJ whole genome shotgun (WGS) entry which is preliminary data.</text>
</comment>
<evidence type="ECO:0000256" key="7">
    <source>
        <dbReference type="ARBA" id="ARBA00034754"/>
    </source>
</evidence>
<evidence type="ECO:0000313" key="10">
    <source>
        <dbReference type="EMBL" id="GJG58519.1"/>
    </source>
</evidence>
<dbReference type="InterPro" id="IPR027417">
    <property type="entry name" value="P-loop_NTPase"/>
</dbReference>
<dbReference type="PANTHER" id="PTHR34388:SF1">
    <property type="entry name" value="DNA POLYMERASE III SUBUNIT DELTA"/>
    <property type="match status" value="1"/>
</dbReference>
<keyword evidence="4" id="KW-0548">Nucleotidyltransferase</keyword>
<dbReference type="InterPro" id="IPR005790">
    <property type="entry name" value="DNA_polIII_delta"/>
</dbReference>
<dbReference type="NCBIfam" id="TIGR01128">
    <property type="entry name" value="holA"/>
    <property type="match status" value="1"/>
</dbReference>
<dbReference type="GO" id="GO:0006261">
    <property type="term" value="P:DNA-templated DNA replication"/>
    <property type="evidence" value="ECO:0007669"/>
    <property type="project" value="TreeGrafter"/>
</dbReference>
<dbReference type="SUPFAM" id="SSF52540">
    <property type="entry name" value="P-loop containing nucleoside triphosphate hydrolases"/>
    <property type="match status" value="1"/>
</dbReference>
<keyword evidence="11" id="KW-1185">Reference proteome</keyword>
<dbReference type="AlphaFoldDB" id="A0A9R1CXC9"/>
<evidence type="ECO:0000256" key="3">
    <source>
        <dbReference type="ARBA" id="ARBA00022679"/>
    </source>
</evidence>
<dbReference type="EMBL" id="BPUB01000001">
    <property type="protein sequence ID" value="GJG58519.1"/>
    <property type="molecule type" value="Genomic_DNA"/>
</dbReference>
<dbReference type="PANTHER" id="PTHR34388">
    <property type="entry name" value="DNA POLYMERASE III SUBUNIT DELTA"/>
    <property type="match status" value="1"/>
</dbReference>
<dbReference type="InterPro" id="IPR008921">
    <property type="entry name" value="DNA_pol3_clamp-load_cplx_C"/>
</dbReference>
<dbReference type="GO" id="GO:0009360">
    <property type="term" value="C:DNA polymerase III complex"/>
    <property type="evidence" value="ECO:0007669"/>
    <property type="project" value="InterPro"/>
</dbReference>
<sequence length="329" mass="37685">MSDLKAGKFAPVYILMGEESYYIDKIADYIADNALRPEERDFNQTVIYGADTTTMKIVDQAHQFPMMAERQVIIVKEAQALRQLEPLEKYLKNPVKSTILVWCYKNGKIDARKKVIALAQATGVVFESKKLRDYQLPAFIADYLKKKNVSIDQKSAQMIAEHIGADLNRMTSELDKVIISLPNDDKRVTPDIVEREIGVSKDFNSFELRDAIVQKNVFKANQIIKYFDTNPKAGSIYSFLPMIFNFFQNLMIVYYSPQNRTESDIAKALDMRSPWGARDYVTGKRNYSARKTMDIISKIREIDAKSKGIENPDTSAGDLMKELLFFILH</sequence>
<reference evidence="10" key="1">
    <citation type="journal article" date="2022" name="Int. J. Syst. Evol. Microbiol.">
        <title>Prevotella lacticifex sp. nov., isolated from the rumen of cows.</title>
        <authorList>
            <person name="Shinkai T."/>
            <person name="Ikeyama N."/>
            <person name="Kumagai M."/>
            <person name="Ohmori H."/>
            <person name="Sakamoto M."/>
            <person name="Ohkuma M."/>
            <person name="Mitsumori M."/>
        </authorList>
    </citation>
    <scope>NUCLEOTIDE SEQUENCE</scope>
    <source>
        <strain evidence="10">R5076</strain>
    </source>
</reference>
<proteinExistence type="inferred from homology"/>
<evidence type="ECO:0000256" key="6">
    <source>
        <dbReference type="ARBA" id="ARBA00022932"/>
    </source>
</evidence>
<dbReference type="Proteomes" id="UP000825483">
    <property type="component" value="Unassembled WGS sequence"/>
</dbReference>
<dbReference type="Gene3D" id="3.40.50.300">
    <property type="entry name" value="P-loop containing nucleotide triphosphate hydrolases"/>
    <property type="match status" value="1"/>
</dbReference>
<dbReference type="Pfam" id="PF06144">
    <property type="entry name" value="DNA_pol3_delta"/>
    <property type="match status" value="1"/>
</dbReference>
<evidence type="ECO:0000259" key="9">
    <source>
        <dbReference type="Pfam" id="PF06144"/>
    </source>
</evidence>
<dbReference type="EC" id="2.7.7.7" evidence="1"/>
<feature type="domain" description="DNA polymerase III delta N-terminal" evidence="9">
    <location>
        <begin position="13"/>
        <end position="127"/>
    </location>
</feature>
<gene>
    <name evidence="10" type="ORF">PRLR5076_13700</name>
</gene>
<dbReference type="Gene3D" id="1.10.8.60">
    <property type="match status" value="1"/>
</dbReference>
<name>A0A9R1CXC9_9BACT</name>
<evidence type="ECO:0000256" key="8">
    <source>
        <dbReference type="ARBA" id="ARBA00049244"/>
    </source>
</evidence>
<comment type="similarity">
    <text evidence="7">Belongs to the DNA polymerase HolA subunit family.</text>
</comment>
<accession>A0A9R1CXC9</accession>
<evidence type="ECO:0000313" key="11">
    <source>
        <dbReference type="Proteomes" id="UP000825483"/>
    </source>
</evidence>
<organism evidence="10 11">
    <name type="scientific">Prevotella lacticifex</name>
    <dbReference type="NCBI Taxonomy" id="2854755"/>
    <lineage>
        <taxon>Bacteria</taxon>
        <taxon>Pseudomonadati</taxon>
        <taxon>Bacteroidota</taxon>
        <taxon>Bacteroidia</taxon>
        <taxon>Bacteroidales</taxon>
        <taxon>Prevotellaceae</taxon>
        <taxon>Prevotella</taxon>
    </lineage>
</organism>
<evidence type="ECO:0000256" key="5">
    <source>
        <dbReference type="ARBA" id="ARBA00022705"/>
    </source>
</evidence>
<dbReference type="GO" id="GO:0003677">
    <property type="term" value="F:DNA binding"/>
    <property type="evidence" value="ECO:0007669"/>
    <property type="project" value="InterPro"/>
</dbReference>
<dbReference type="InterPro" id="IPR010372">
    <property type="entry name" value="DNA_pol3_delta_N"/>
</dbReference>
<dbReference type="Gene3D" id="1.20.272.10">
    <property type="match status" value="1"/>
</dbReference>
<keyword evidence="5" id="KW-0235">DNA replication</keyword>
<evidence type="ECO:0000256" key="1">
    <source>
        <dbReference type="ARBA" id="ARBA00012417"/>
    </source>
</evidence>
<evidence type="ECO:0000256" key="4">
    <source>
        <dbReference type="ARBA" id="ARBA00022695"/>
    </source>
</evidence>
<evidence type="ECO:0000256" key="2">
    <source>
        <dbReference type="ARBA" id="ARBA00017703"/>
    </source>
</evidence>
<dbReference type="SUPFAM" id="SSF48019">
    <property type="entry name" value="post-AAA+ oligomerization domain-like"/>
    <property type="match status" value="1"/>
</dbReference>
<keyword evidence="3" id="KW-0808">Transferase</keyword>